<accession>J3LAL6</accession>
<keyword evidence="2" id="KW-1185">Reference proteome</keyword>
<evidence type="ECO:0000313" key="1">
    <source>
        <dbReference type="EnsemblPlants" id="OB02G16830.1"/>
    </source>
</evidence>
<proteinExistence type="predicted"/>
<dbReference type="Gramene" id="OB02G16830.1">
    <property type="protein sequence ID" value="OB02G16830.1"/>
    <property type="gene ID" value="OB02G16830"/>
</dbReference>
<name>J3LAL6_ORYBR</name>
<organism evidence="1">
    <name type="scientific">Oryza brachyantha</name>
    <name type="common">malo sina</name>
    <dbReference type="NCBI Taxonomy" id="4533"/>
    <lineage>
        <taxon>Eukaryota</taxon>
        <taxon>Viridiplantae</taxon>
        <taxon>Streptophyta</taxon>
        <taxon>Embryophyta</taxon>
        <taxon>Tracheophyta</taxon>
        <taxon>Spermatophyta</taxon>
        <taxon>Magnoliopsida</taxon>
        <taxon>Liliopsida</taxon>
        <taxon>Poales</taxon>
        <taxon>Poaceae</taxon>
        <taxon>BOP clade</taxon>
        <taxon>Oryzoideae</taxon>
        <taxon>Oryzeae</taxon>
        <taxon>Oryzinae</taxon>
        <taxon>Oryza</taxon>
    </lineage>
</organism>
<reference evidence="1" key="1">
    <citation type="submission" date="2013-04" db="UniProtKB">
        <authorList>
            <consortium name="EnsemblPlants"/>
        </authorList>
    </citation>
    <scope>IDENTIFICATION</scope>
</reference>
<evidence type="ECO:0000313" key="2">
    <source>
        <dbReference type="Proteomes" id="UP000006038"/>
    </source>
</evidence>
<sequence length="242" mass="25622">MGWRSLSTSVAVVMSAERMAAGLQSGRSVRSRPTMPATCGHDMEVPDSELKATRRLSKARSVGELARVHAATTLTPGAVMSGFRIPGVTVFGPFDENDAMNGAGFAPSLVSGLVIVPDGFLKRTTTPPPSANHGRRRRAKTNGATEIPLLGFLEVGEDALAVAELDVGGREDVRVGDDLVAGGGVVGEHHPGAAGFPHRLALLHPRVHSTQAHHDLPLHLRRIKRTKHAKPPAPLITPLITR</sequence>
<dbReference type="HOGENOM" id="CLU_1148740_0_0_1"/>
<dbReference type="Proteomes" id="UP000006038">
    <property type="component" value="Unassembled WGS sequence"/>
</dbReference>
<dbReference type="EnsemblPlants" id="OB02G16830.1">
    <property type="protein sequence ID" value="OB02G16830.1"/>
    <property type="gene ID" value="OB02G16830"/>
</dbReference>
<dbReference type="eggNOG" id="ENOG502SWJC">
    <property type="taxonomic scope" value="Eukaryota"/>
</dbReference>
<protein>
    <submittedName>
        <fullName evidence="1">Uncharacterized protein</fullName>
    </submittedName>
</protein>
<dbReference type="AlphaFoldDB" id="J3LAL6"/>